<name>A0AA35R730_GEOBA</name>
<accession>A0AA35R730</accession>
<dbReference type="EMBL" id="CASHTH010000598">
    <property type="protein sequence ID" value="CAI8005311.1"/>
    <property type="molecule type" value="Genomic_DNA"/>
</dbReference>
<evidence type="ECO:0000313" key="3">
    <source>
        <dbReference type="Proteomes" id="UP001174909"/>
    </source>
</evidence>
<feature type="region of interest" description="Disordered" evidence="1">
    <location>
        <begin position="1"/>
        <end position="36"/>
    </location>
</feature>
<dbReference type="AlphaFoldDB" id="A0AA35R730"/>
<gene>
    <name evidence="2" type="ORF">GBAR_LOCUS4141</name>
</gene>
<comment type="caution">
    <text evidence="2">The sequence shown here is derived from an EMBL/GenBank/DDBJ whole genome shotgun (WGS) entry which is preliminary data.</text>
</comment>
<evidence type="ECO:0000256" key="1">
    <source>
        <dbReference type="SAM" id="MobiDB-lite"/>
    </source>
</evidence>
<feature type="compositionally biased region" description="Low complexity" evidence="1">
    <location>
        <begin position="24"/>
        <end position="34"/>
    </location>
</feature>
<proteinExistence type="predicted"/>
<keyword evidence="3" id="KW-1185">Reference proteome</keyword>
<sequence length="68" mass="7099">MATKAAIEDFDVASPRRSKPTPSPVSQPAAAAPAMGTTAWVSACVPDVFSRRTREGIEKGESTSGQHV</sequence>
<evidence type="ECO:0000313" key="2">
    <source>
        <dbReference type="EMBL" id="CAI8005311.1"/>
    </source>
</evidence>
<reference evidence="2" key="1">
    <citation type="submission" date="2023-03" db="EMBL/GenBank/DDBJ databases">
        <authorList>
            <person name="Steffen K."/>
            <person name="Cardenas P."/>
        </authorList>
    </citation>
    <scope>NUCLEOTIDE SEQUENCE</scope>
</reference>
<organism evidence="2 3">
    <name type="scientific">Geodia barretti</name>
    <name type="common">Barrett's horny sponge</name>
    <dbReference type="NCBI Taxonomy" id="519541"/>
    <lineage>
        <taxon>Eukaryota</taxon>
        <taxon>Metazoa</taxon>
        <taxon>Porifera</taxon>
        <taxon>Demospongiae</taxon>
        <taxon>Heteroscleromorpha</taxon>
        <taxon>Tetractinellida</taxon>
        <taxon>Astrophorina</taxon>
        <taxon>Geodiidae</taxon>
        <taxon>Geodia</taxon>
    </lineage>
</organism>
<protein>
    <submittedName>
        <fullName evidence="2">Uncharacterized protein</fullName>
    </submittedName>
</protein>
<dbReference type="Proteomes" id="UP001174909">
    <property type="component" value="Unassembled WGS sequence"/>
</dbReference>